<dbReference type="RefSeq" id="WP_249250461.1">
    <property type="nucleotide sequence ID" value="NZ_JAKIKT010000009.1"/>
</dbReference>
<evidence type="ECO:0000313" key="2">
    <source>
        <dbReference type="Proteomes" id="UP001202831"/>
    </source>
</evidence>
<protein>
    <recommendedName>
        <fullName evidence="3">Peptidase MA-like domain-containing protein</fullName>
    </recommendedName>
</protein>
<organism evidence="1 2">
    <name type="scientific">Shewanella corallii</name>
    <dbReference type="NCBI Taxonomy" id="560080"/>
    <lineage>
        <taxon>Bacteria</taxon>
        <taxon>Pseudomonadati</taxon>
        <taxon>Pseudomonadota</taxon>
        <taxon>Gammaproteobacteria</taxon>
        <taxon>Alteromonadales</taxon>
        <taxon>Shewanellaceae</taxon>
        <taxon>Shewanella</taxon>
    </lineage>
</organism>
<dbReference type="Proteomes" id="UP001202831">
    <property type="component" value="Unassembled WGS sequence"/>
</dbReference>
<comment type="caution">
    <text evidence="1">The sequence shown here is derived from an EMBL/GenBank/DDBJ whole genome shotgun (WGS) entry which is preliminary data.</text>
</comment>
<name>A0ABT0NDN7_9GAMM</name>
<proteinExistence type="predicted"/>
<reference evidence="1 2" key="1">
    <citation type="submission" date="2022-01" db="EMBL/GenBank/DDBJ databases">
        <title>Whole genome-based taxonomy of the Shewanellaceae.</title>
        <authorList>
            <person name="Martin-Rodriguez A.J."/>
        </authorList>
    </citation>
    <scope>NUCLEOTIDE SEQUENCE [LARGE SCALE GENOMIC DNA]</scope>
    <source>
        <strain evidence="1 2">DSM 21332</strain>
    </source>
</reference>
<keyword evidence="2" id="KW-1185">Reference proteome</keyword>
<gene>
    <name evidence="1" type="ORF">L2725_19300</name>
</gene>
<evidence type="ECO:0008006" key="3">
    <source>
        <dbReference type="Google" id="ProtNLM"/>
    </source>
</evidence>
<sequence length="242" mass="26750">MQLLIEARAKFSRQVVTPPDFNTLKVLNNEALIALSSELPGTANLTLTEEMFNGDEHRTATIVRHEACHIMAIEGWKAMGLGSRTDIGLSYGHPAVADWLDETLAVMCEPEASRLDQPFTPIPMADYLTMEHPVFATMKAQLEVMQNSAGQGDSEDDSGPMVIVMDEPEESDLPGDYYTQSAWIRELILDQLGYEGIRQIYKSAAAGVNPSRALMQRLGADSWQQMDTLFADYLARAGAPLR</sequence>
<evidence type="ECO:0000313" key="1">
    <source>
        <dbReference type="EMBL" id="MCL2915892.1"/>
    </source>
</evidence>
<accession>A0ABT0NDN7</accession>
<dbReference type="EMBL" id="JAKIKT010000009">
    <property type="protein sequence ID" value="MCL2915892.1"/>
    <property type="molecule type" value="Genomic_DNA"/>
</dbReference>